<reference evidence="1 2" key="1">
    <citation type="submission" date="2014-04" db="EMBL/GenBank/DDBJ databases">
        <authorList>
            <consortium name="DOE Joint Genome Institute"/>
            <person name="Kuo A."/>
            <person name="Kohler A."/>
            <person name="Costa M.D."/>
            <person name="Nagy L.G."/>
            <person name="Floudas D."/>
            <person name="Copeland A."/>
            <person name="Barry K.W."/>
            <person name="Cichocki N."/>
            <person name="Veneault-Fourrey C."/>
            <person name="LaButti K."/>
            <person name="Lindquist E.A."/>
            <person name="Lipzen A."/>
            <person name="Lundell T."/>
            <person name="Morin E."/>
            <person name="Murat C."/>
            <person name="Sun H."/>
            <person name="Tunlid A."/>
            <person name="Henrissat B."/>
            <person name="Grigoriev I.V."/>
            <person name="Hibbett D.S."/>
            <person name="Martin F."/>
            <person name="Nordberg H.P."/>
            <person name="Cantor M.N."/>
            <person name="Hua S.X."/>
        </authorList>
    </citation>
    <scope>NUCLEOTIDE SEQUENCE [LARGE SCALE GENOMIC DNA]</scope>
    <source>
        <strain evidence="1 2">441</strain>
    </source>
</reference>
<reference evidence="2" key="2">
    <citation type="submission" date="2015-01" db="EMBL/GenBank/DDBJ databases">
        <title>Evolutionary Origins and Diversification of the Mycorrhizal Mutualists.</title>
        <authorList>
            <consortium name="DOE Joint Genome Institute"/>
            <consortium name="Mycorrhizal Genomics Consortium"/>
            <person name="Kohler A."/>
            <person name="Kuo A."/>
            <person name="Nagy L.G."/>
            <person name="Floudas D."/>
            <person name="Copeland A."/>
            <person name="Barry K.W."/>
            <person name="Cichocki N."/>
            <person name="Veneault-Fourrey C."/>
            <person name="LaButti K."/>
            <person name="Lindquist E.A."/>
            <person name="Lipzen A."/>
            <person name="Lundell T."/>
            <person name="Morin E."/>
            <person name="Murat C."/>
            <person name="Riley R."/>
            <person name="Ohm R."/>
            <person name="Sun H."/>
            <person name="Tunlid A."/>
            <person name="Henrissat B."/>
            <person name="Grigoriev I.V."/>
            <person name="Hibbett D.S."/>
            <person name="Martin F."/>
        </authorList>
    </citation>
    <scope>NUCLEOTIDE SEQUENCE [LARGE SCALE GENOMIC DNA]</scope>
    <source>
        <strain evidence="2">441</strain>
    </source>
</reference>
<dbReference type="HOGENOM" id="CLU_090544_1_1_1"/>
<dbReference type="OrthoDB" id="3046524at2759"/>
<feature type="non-terminal residue" evidence="1">
    <location>
        <position position="222"/>
    </location>
</feature>
<organism evidence="1 2">
    <name type="scientific">Pisolithus microcarpus 441</name>
    <dbReference type="NCBI Taxonomy" id="765257"/>
    <lineage>
        <taxon>Eukaryota</taxon>
        <taxon>Fungi</taxon>
        <taxon>Dikarya</taxon>
        <taxon>Basidiomycota</taxon>
        <taxon>Agaricomycotina</taxon>
        <taxon>Agaricomycetes</taxon>
        <taxon>Agaricomycetidae</taxon>
        <taxon>Boletales</taxon>
        <taxon>Sclerodermatineae</taxon>
        <taxon>Pisolithaceae</taxon>
        <taxon>Pisolithus</taxon>
    </lineage>
</organism>
<dbReference type="EMBL" id="KN833921">
    <property type="protein sequence ID" value="KIK14813.1"/>
    <property type="molecule type" value="Genomic_DNA"/>
</dbReference>
<dbReference type="AlphaFoldDB" id="A0A0C9Z471"/>
<name>A0A0C9Z471_9AGAM</name>
<proteinExistence type="predicted"/>
<evidence type="ECO:0000313" key="2">
    <source>
        <dbReference type="Proteomes" id="UP000054018"/>
    </source>
</evidence>
<keyword evidence="2" id="KW-1185">Reference proteome</keyword>
<accession>A0A0C9Z471</accession>
<gene>
    <name evidence="1" type="ORF">PISMIDRAFT_642001</name>
</gene>
<evidence type="ECO:0000313" key="1">
    <source>
        <dbReference type="EMBL" id="KIK14813.1"/>
    </source>
</evidence>
<sequence length="222" mass="24784">PRGVFSGELGEWDDNIRVIIDKLLVKIGEPKERLNVMDPMWFGPVMDGLNLVGRHGEPFSVELAFFRLGIEAMAVQPTEDLFHMLAVDHYTDVKHVSKDTVDKLLEGSWWLSETKRHDSPLIGPIAGVKSGLPFITIGDVDEVVGMVEVNFGVNLCMAWGTKKVGDQWQQVVVLLSDLVKALEINTELEGAILLFYKKDRGTVSRGRLFDEPVAKVLINESQ</sequence>
<dbReference type="Proteomes" id="UP000054018">
    <property type="component" value="Unassembled WGS sequence"/>
</dbReference>
<protein>
    <submittedName>
        <fullName evidence="1">Uncharacterized protein</fullName>
    </submittedName>
</protein>